<reference evidence="2" key="1">
    <citation type="submission" date="2015-04" db="UniProtKB">
        <authorList>
            <consortium name="EnsemblPlants"/>
        </authorList>
    </citation>
    <scope>IDENTIFICATION</scope>
</reference>
<sequence>MQLHMQRRQHTFLTRPHGGVLGSNATPPLRPTSSAAKQRRRRQNPEKVGALDFPKKDRNMTCTGTGLSVSGSGRGSSSESNRETWAAQVTRQQQEMGANRTQQGDMRKQEAMMALRSIRFPLKALTGGPNWARSRRVKEVANKLAIPPNSLELKNREDEARKLLEGTKLLEQETK</sequence>
<dbReference type="Gramene" id="OPUNC07G25030.1">
    <property type="protein sequence ID" value="OPUNC07G25030.1"/>
    <property type="gene ID" value="OPUNC07G25030"/>
</dbReference>
<feature type="compositionally biased region" description="Polar residues" evidence="1">
    <location>
        <begin position="87"/>
        <end position="104"/>
    </location>
</feature>
<dbReference type="EnsemblPlants" id="OPUNC07G25030.1">
    <property type="protein sequence ID" value="OPUNC07G25030.1"/>
    <property type="gene ID" value="OPUNC07G25030"/>
</dbReference>
<reference evidence="2" key="2">
    <citation type="submission" date="2018-05" db="EMBL/GenBank/DDBJ databases">
        <title>OpunRS2 (Oryza punctata Reference Sequence Version 2).</title>
        <authorList>
            <person name="Zhang J."/>
            <person name="Kudrna D."/>
            <person name="Lee S."/>
            <person name="Talag J."/>
            <person name="Welchert J."/>
            <person name="Wing R.A."/>
        </authorList>
    </citation>
    <scope>NUCLEOTIDE SEQUENCE [LARGE SCALE GENOMIC DNA]</scope>
</reference>
<name>A0A0E0LPW0_ORYPU</name>
<accession>A0A0E0LPW0</accession>
<protein>
    <submittedName>
        <fullName evidence="2">Uncharacterized protein</fullName>
    </submittedName>
</protein>
<dbReference type="HOGENOM" id="CLU_1534977_0_0_1"/>
<dbReference type="AlphaFoldDB" id="A0A0E0LPW0"/>
<proteinExistence type="predicted"/>
<dbReference type="Proteomes" id="UP000026962">
    <property type="component" value="Chromosome 7"/>
</dbReference>
<feature type="region of interest" description="Disordered" evidence="1">
    <location>
        <begin position="1"/>
        <end position="106"/>
    </location>
</feature>
<evidence type="ECO:0000313" key="2">
    <source>
        <dbReference type="EnsemblPlants" id="OPUNC07G25030.1"/>
    </source>
</evidence>
<evidence type="ECO:0000313" key="3">
    <source>
        <dbReference type="Proteomes" id="UP000026962"/>
    </source>
</evidence>
<feature type="compositionally biased region" description="Polar residues" evidence="1">
    <location>
        <begin position="23"/>
        <end position="36"/>
    </location>
</feature>
<organism evidence="2">
    <name type="scientific">Oryza punctata</name>
    <name type="common">Red rice</name>
    <dbReference type="NCBI Taxonomy" id="4537"/>
    <lineage>
        <taxon>Eukaryota</taxon>
        <taxon>Viridiplantae</taxon>
        <taxon>Streptophyta</taxon>
        <taxon>Embryophyta</taxon>
        <taxon>Tracheophyta</taxon>
        <taxon>Spermatophyta</taxon>
        <taxon>Magnoliopsida</taxon>
        <taxon>Liliopsida</taxon>
        <taxon>Poales</taxon>
        <taxon>Poaceae</taxon>
        <taxon>BOP clade</taxon>
        <taxon>Oryzoideae</taxon>
        <taxon>Oryzeae</taxon>
        <taxon>Oryzinae</taxon>
        <taxon>Oryza</taxon>
    </lineage>
</organism>
<keyword evidence="3" id="KW-1185">Reference proteome</keyword>
<evidence type="ECO:0000256" key="1">
    <source>
        <dbReference type="SAM" id="MobiDB-lite"/>
    </source>
</evidence>
<feature type="compositionally biased region" description="Basic residues" evidence="1">
    <location>
        <begin position="1"/>
        <end position="10"/>
    </location>
</feature>
<feature type="compositionally biased region" description="Low complexity" evidence="1">
    <location>
        <begin position="64"/>
        <end position="79"/>
    </location>
</feature>